<evidence type="ECO:0000256" key="9">
    <source>
        <dbReference type="ARBA" id="ARBA00023136"/>
    </source>
</evidence>
<gene>
    <name evidence="10" type="primary">ccmE</name>
    <name evidence="10" type="synonym">cycJ</name>
    <name evidence="13" type="ORF">Y5W_01531</name>
</gene>
<evidence type="ECO:0000256" key="1">
    <source>
        <dbReference type="ARBA" id="ARBA00004370"/>
    </source>
</evidence>
<evidence type="ECO:0000256" key="6">
    <source>
        <dbReference type="ARBA" id="ARBA00022968"/>
    </source>
</evidence>
<keyword evidence="10" id="KW-1003">Cell membrane</keyword>
<evidence type="ECO:0000256" key="5">
    <source>
        <dbReference type="ARBA" id="ARBA00022748"/>
    </source>
</evidence>
<feature type="transmembrane region" description="Helical" evidence="12">
    <location>
        <begin position="9"/>
        <end position="30"/>
    </location>
</feature>
<dbReference type="InterPro" id="IPR004329">
    <property type="entry name" value="CcmE"/>
</dbReference>
<evidence type="ECO:0000313" key="14">
    <source>
        <dbReference type="Proteomes" id="UP000662703"/>
    </source>
</evidence>
<dbReference type="Proteomes" id="UP000662703">
    <property type="component" value="Unassembled WGS sequence"/>
</dbReference>
<keyword evidence="6 10" id="KW-0735">Signal-anchor</keyword>
<keyword evidence="7 10" id="KW-1133">Transmembrane helix</keyword>
<dbReference type="RefSeq" id="WP_194864775.1">
    <property type="nucleotide sequence ID" value="NZ_ARXX01000019.1"/>
</dbReference>
<dbReference type="NCBIfam" id="NF009729">
    <property type="entry name" value="PRK13254.1-3"/>
    <property type="match status" value="1"/>
</dbReference>
<feature type="compositionally biased region" description="Gly residues" evidence="11">
    <location>
        <begin position="155"/>
        <end position="166"/>
    </location>
</feature>
<keyword evidence="14" id="KW-1185">Reference proteome</keyword>
<evidence type="ECO:0000256" key="10">
    <source>
        <dbReference type="HAMAP-Rule" id="MF_01959"/>
    </source>
</evidence>
<protein>
    <recommendedName>
        <fullName evidence="10">Cytochrome c-type biogenesis protein CcmE</fullName>
    </recommendedName>
    <alternativeName>
        <fullName evidence="10">Cytochrome c maturation protein E</fullName>
    </alternativeName>
    <alternativeName>
        <fullName evidence="10">Heme chaperone CcmE</fullName>
    </alternativeName>
</protein>
<dbReference type="NCBIfam" id="NF009731">
    <property type="entry name" value="PRK13254.1-5"/>
    <property type="match status" value="1"/>
</dbReference>
<keyword evidence="8 10" id="KW-0408">Iron</keyword>
<dbReference type="HAMAP" id="MF_01959">
    <property type="entry name" value="CcmE"/>
    <property type="match status" value="1"/>
</dbReference>
<feature type="topological domain" description="Cytoplasmic" evidence="10">
    <location>
        <begin position="1"/>
        <end position="8"/>
    </location>
</feature>
<keyword evidence="5 10" id="KW-0201">Cytochrome c-type biogenesis</keyword>
<proteinExistence type="inferred from homology"/>
<dbReference type="SUPFAM" id="SSF82093">
    <property type="entry name" value="Heme chaperone CcmE"/>
    <property type="match status" value="1"/>
</dbReference>
<evidence type="ECO:0000256" key="12">
    <source>
        <dbReference type="SAM" id="Phobius"/>
    </source>
</evidence>
<evidence type="ECO:0000256" key="4">
    <source>
        <dbReference type="ARBA" id="ARBA00022723"/>
    </source>
</evidence>
<name>A0ABS0AQ25_9GAMM</name>
<reference evidence="13 14" key="1">
    <citation type="submission" date="2012-09" db="EMBL/GenBank/DDBJ databases">
        <title>Genome Sequence of alkane-degrading Bacterium Alcanivorax sp. 521-1.</title>
        <authorList>
            <person name="Lai Q."/>
            <person name="Shao Z."/>
        </authorList>
    </citation>
    <scope>NUCLEOTIDE SEQUENCE [LARGE SCALE GENOMIC DNA]</scope>
    <source>
        <strain evidence="13 14">521-1</strain>
    </source>
</reference>
<sequence>MNPVRKQRLMVVLAILVGLAIAVGLAVYALRQNINLFYTPQQVVNGEAPVGTKMRVGGLVEEGSVRRDPESLNVTFAVTDGKGTFEIHYQGILPDLFREGQGVVANGTLVSRDRFEADEVLAKHDETYMPPEVQDALEKAGHPGNAGKTDQNAQGDGGYGGQYGDP</sequence>
<dbReference type="EMBL" id="ARXX01000019">
    <property type="protein sequence ID" value="MBF5056237.1"/>
    <property type="molecule type" value="Genomic_DNA"/>
</dbReference>
<comment type="similarity">
    <text evidence="10">Belongs to the CcmE/CycJ family.</text>
</comment>
<comment type="caution">
    <text evidence="13">The sequence shown here is derived from an EMBL/GenBank/DDBJ whole genome shotgun (WGS) entry which is preliminary data.</text>
</comment>
<organism evidence="13 14">
    <name type="scientific">Alloalcanivorax profundimaris</name>
    <dbReference type="NCBI Taxonomy" id="2735259"/>
    <lineage>
        <taxon>Bacteria</taxon>
        <taxon>Pseudomonadati</taxon>
        <taxon>Pseudomonadota</taxon>
        <taxon>Gammaproteobacteria</taxon>
        <taxon>Oceanospirillales</taxon>
        <taxon>Alcanivoracaceae</taxon>
        <taxon>Alloalcanivorax</taxon>
    </lineage>
</organism>
<dbReference type="NCBIfam" id="NF009638">
    <property type="entry name" value="PRK13165.1"/>
    <property type="match status" value="1"/>
</dbReference>
<evidence type="ECO:0000256" key="3">
    <source>
        <dbReference type="ARBA" id="ARBA00022692"/>
    </source>
</evidence>
<dbReference type="NCBIfam" id="NF009727">
    <property type="entry name" value="PRK13254.1-1"/>
    <property type="match status" value="1"/>
</dbReference>
<evidence type="ECO:0000256" key="2">
    <source>
        <dbReference type="ARBA" id="ARBA00022617"/>
    </source>
</evidence>
<dbReference type="Pfam" id="PF03100">
    <property type="entry name" value="CcmE"/>
    <property type="match status" value="1"/>
</dbReference>
<dbReference type="InterPro" id="IPR012340">
    <property type="entry name" value="NA-bd_OB-fold"/>
</dbReference>
<keyword evidence="4 10" id="KW-0479">Metal-binding</keyword>
<feature type="region of interest" description="Disordered" evidence="11">
    <location>
        <begin position="127"/>
        <end position="166"/>
    </location>
</feature>
<feature type="topological domain" description="Extracellular" evidence="10">
    <location>
        <begin position="30"/>
        <end position="166"/>
    </location>
</feature>
<comment type="function">
    <text evidence="10">Heme chaperone required for the biogenesis of c-type cytochromes. Transiently binds heme delivered by CcmC and transfers the heme to apo-cytochromes in a process facilitated by CcmF and CcmH.</text>
</comment>
<keyword evidence="9 10" id="KW-0472">Membrane</keyword>
<accession>A0ABS0AQ25</accession>
<dbReference type="PANTHER" id="PTHR34128">
    <property type="entry name" value="CYTOCHROME C-TYPE BIOGENESIS PROTEIN CCME HOMOLOG, MITOCHONDRIAL"/>
    <property type="match status" value="1"/>
</dbReference>
<keyword evidence="2 10" id="KW-0349">Heme</keyword>
<feature type="binding site" description="covalent" evidence="10">
    <location>
        <position position="124"/>
    </location>
    <ligand>
        <name>heme</name>
        <dbReference type="ChEBI" id="CHEBI:30413"/>
    </ligand>
</feature>
<keyword evidence="3 10" id="KW-0812">Transmembrane</keyword>
<evidence type="ECO:0000313" key="13">
    <source>
        <dbReference type="EMBL" id="MBF5056237.1"/>
    </source>
</evidence>
<evidence type="ECO:0000256" key="11">
    <source>
        <dbReference type="SAM" id="MobiDB-lite"/>
    </source>
</evidence>
<feature type="binding site" description="axial binding residue" evidence="10">
    <location>
        <position position="128"/>
    </location>
    <ligand>
        <name>heme</name>
        <dbReference type="ChEBI" id="CHEBI:30413"/>
    </ligand>
    <ligandPart>
        <name>Fe</name>
        <dbReference type="ChEBI" id="CHEBI:18248"/>
    </ligandPart>
</feature>
<dbReference type="PANTHER" id="PTHR34128:SF2">
    <property type="entry name" value="CYTOCHROME C-TYPE BIOGENESIS PROTEIN CCME HOMOLOG, MITOCHONDRIAL"/>
    <property type="match status" value="1"/>
</dbReference>
<dbReference type="InterPro" id="IPR036127">
    <property type="entry name" value="CcmE-like_sf"/>
</dbReference>
<evidence type="ECO:0000256" key="8">
    <source>
        <dbReference type="ARBA" id="ARBA00023004"/>
    </source>
</evidence>
<comment type="subcellular location">
    <subcellularLocation>
        <location evidence="10">Cell membrane</location>
        <topology evidence="10">Single-pass type II membrane protein</topology>
    </subcellularLocation>
    <subcellularLocation>
        <location evidence="1">Membrane</location>
    </subcellularLocation>
</comment>
<evidence type="ECO:0000256" key="7">
    <source>
        <dbReference type="ARBA" id="ARBA00022989"/>
    </source>
</evidence>
<dbReference type="Gene3D" id="2.40.50.140">
    <property type="entry name" value="Nucleic acid-binding proteins"/>
    <property type="match status" value="1"/>
</dbReference>